<sequence>MTKAQHKRQALSQDDLITRYGYLLSVIPRGVADHAHVEVFGELSRTQREGLLEEVVPLLPEAWGAATSEDPQTLAALMRDVLPRDAMLHSEIGGAVANRFIASAPVAAYFTAGAGSVSIDQQPAWVQALIDHESNPIDAGNMHHRKGVNSGHWF</sequence>
<comment type="caution">
    <text evidence="1">The sequence shown here is derived from an EMBL/GenBank/DDBJ whole genome shotgun (WGS) entry which is preliminary data.</text>
</comment>
<protein>
    <submittedName>
        <fullName evidence="1">Uncharacterized protein</fullName>
    </submittedName>
</protein>
<accession>A0ABN2SAL4</accession>
<name>A0ABN2SAL4_9MICO</name>
<keyword evidence="2" id="KW-1185">Reference proteome</keyword>
<evidence type="ECO:0000313" key="2">
    <source>
        <dbReference type="Proteomes" id="UP001500326"/>
    </source>
</evidence>
<dbReference type="RefSeq" id="WP_344060273.1">
    <property type="nucleotide sequence ID" value="NZ_BAAAOH010000001.1"/>
</dbReference>
<dbReference type="EMBL" id="BAAAOH010000001">
    <property type="protein sequence ID" value="GAA1983227.1"/>
    <property type="molecule type" value="Genomic_DNA"/>
</dbReference>
<reference evidence="1 2" key="1">
    <citation type="journal article" date="2019" name="Int. J. Syst. Evol. Microbiol.">
        <title>The Global Catalogue of Microorganisms (GCM) 10K type strain sequencing project: providing services to taxonomists for standard genome sequencing and annotation.</title>
        <authorList>
            <consortium name="The Broad Institute Genomics Platform"/>
            <consortium name="The Broad Institute Genome Sequencing Center for Infectious Disease"/>
            <person name="Wu L."/>
            <person name="Ma J."/>
        </authorList>
    </citation>
    <scope>NUCLEOTIDE SEQUENCE [LARGE SCALE GENOMIC DNA]</scope>
    <source>
        <strain evidence="1 2">JCM 14902</strain>
    </source>
</reference>
<dbReference type="Proteomes" id="UP001500326">
    <property type="component" value="Unassembled WGS sequence"/>
</dbReference>
<proteinExistence type="predicted"/>
<gene>
    <name evidence="1" type="ORF">GCM10009777_16340</name>
</gene>
<organism evidence="1 2">
    <name type="scientific">Microbacterium pumilum</name>
    <dbReference type="NCBI Taxonomy" id="344165"/>
    <lineage>
        <taxon>Bacteria</taxon>
        <taxon>Bacillati</taxon>
        <taxon>Actinomycetota</taxon>
        <taxon>Actinomycetes</taxon>
        <taxon>Micrococcales</taxon>
        <taxon>Microbacteriaceae</taxon>
        <taxon>Microbacterium</taxon>
    </lineage>
</organism>
<evidence type="ECO:0000313" key="1">
    <source>
        <dbReference type="EMBL" id="GAA1983227.1"/>
    </source>
</evidence>